<proteinExistence type="inferred from homology"/>
<sequence>MKSAAQIFYLAFFSAIRVSDCADSNSRARTRAVGIEDCVKSSTAIISDACISFSALDNINLELKDLITDITRNTDFFSYYRLNLFGKECPFWSDDNSVCGNIACAVNTLDNEEQIPIPWRAEELGKLQGPRVTHPIKKLQQNHKLRNPSDDQHESDFQESCVIEDDTSDDRDYCISEDESIGYKGDYVSLVDNPERFTGYAGEGPKQIWDAIYRENCFSGSSYLGSKTSTTLTSPQRSAASELKLVLQNQRSLKTLERFQDKNSDFISRSTTGFVYESECLERRVFYRIVSGMHTSISAHICYDYLDQKSGRWSPNIRCYKERIHNQPDRISNLYFNYAIVMRAIIKLGPYLSEYAYCSDDATQNSITKIKVQSLVEKASAMPQLFDESVMFVNEDGPSLKEDFRRRFRNISRIMDCVGCDKCRLWGKLQTAGYGAALKVLFESGINPKDLPRLRRTEIVALFNTFARISSSLEAIKELRFLLTESEKENSSKSNFVISDRAKKPHRVIHQESWTDKNQPSNLKKEEISRRKPSKNLTLYENICSEIKLFWNVAKYVIRSWLNFPVKL</sequence>
<reference evidence="21 22" key="1">
    <citation type="journal article" date="2018" name="BMC Genomics">
        <title>Comparative genome analyses reveal sequence features reflecting distinct modes of host-adaptation between dicot and monocot powdery mildew.</title>
        <authorList>
            <person name="Wu Y."/>
            <person name="Ma X."/>
            <person name="Pan Z."/>
            <person name="Kale S.D."/>
            <person name="Song Y."/>
            <person name="King H."/>
            <person name="Zhang Q."/>
            <person name="Presley C."/>
            <person name="Deng X."/>
            <person name="Wei C.I."/>
            <person name="Xiao S."/>
        </authorList>
    </citation>
    <scope>NUCLEOTIDE SEQUENCE [LARGE SCALE GENOMIC DNA]</scope>
    <source>
        <strain evidence="21">UMSG3</strain>
    </source>
</reference>
<evidence type="ECO:0000256" key="11">
    <source>
        <dbReference type="ARBA" id="ARBA00023002"/>
    </source>
</evidence>
<gene>
    <name evidence="21" type="ORF">GcM3_199013</name>
</gene>
<dbReference type="EMBL" id="MCBQ01019920">
    <property type="protein sequence ID" value="RKF55962.1"/>
    <property type="molecule type" value="Genomic_DNA"/>
</dbReference>
<dbReference type="PANTHER" id="PTHR12613:SF0">
    <property type="entry name" value="ERO1-LIKE PROTEIN"/>
    <property type="match status" value="1"/>
</dbReference>
<evidence type="ECO:0000313" key="21">
    <source>
        <dbReference type="EMBL" id="RKF55962.1"/>
    </source>
</evidence>
<feature type="active site" evidence="16">
    <location>
        <position position="423"/>
    </location>
</feature>
<keyword evidence="9 17" id="KW-0274">FAD</keyword>
<keyword evidence="10" id="KW-0249">Electron transport</keyword>
<evidence type="ECO:0000256" key="20">
    <source>
        <dbReference type="SAM" id="SignalP"/>
    </source>
</evidence>
<keyword evidence="5" id="KW-0813">Transport</keyword>
<feature type="binding site" evidence="17">
    <location>
        <position position="198"/>
    </location>
    <ligand>
        <name>FAD</name>
        <dbReference type="ChEBI" id="CHEBI:57692"/>
    </ligand>
</feature>
<dbReference type="GO" id="GO:0005789">
    <property type="term" value="C:endoplasmic reticulum membrane"/>
    <property type="evidence" value="ECO:0007669"/>
    <property type="project" value="UniProtKB-SubCell"/>
</dbReference>
<feature type="disulfide bond" description="Redox-active" evidence="18">
    <location>
        <begin position="420"/>
        <end position="423"/>
    </location>
</feature>
<evidence type="ECO:0000256" key="12">
    <source>
        <dbReference type="ARBA" id="ARBA00023136"/>
    </source>
</evidence>
<feature type="region of interest" description="Disordered" evidence="19">
    <location>
        <begin position="509"/>
        <end position="529"/>
    </location>
</feature>
<evidence type="ECO:0000256" key="13">
    <source>
        <dbReference type="ARBA" id="ARBA00023157"/>
    </source>
</evidence>
<dbReference type="STRING" id="62708.A0A420HEU0"/>
<keyword evidence="15" id="KW-0676">Redox-active center</keyword>
<name>A0A420HEU0_9PEZI</name>
<evidence type="ECO:0000256" key="15">
    <source>
        <dbReference type="ARBA" id="ARBA00023284"/>
    </source>
</evidence>
<comment type="cofactor">
    <cofactor evidence="1 17">
        <name>FAD</name>
        <dbReference type="ChEBI" id="CHEBI:57692"/>
    </cofactor>
</comment>
<evidence type="ECO:0000256" key="10">
    <source>
        <dbReference type="ARBA" id="ARBA00022982"/>
    </source>
</evidence>
<evidence type="ECO:0000256" key="1">
    <source>
        <dbReference type="ARBA" id="ARBA00001974"/>
    </source>
</evidence>
<feature type="binding site" evidence="17">
    <location>
        <position position="209"/>
    </location>
    <ligand>
        <name>FAD</name>
        <dbReference type="ChEBI" id="CHEBI:57692"/>
    </ligand>
</feature>
<evidence type="ECO:0000256" key="5">
    <source>
        <dbReference type="ARBA" id="ARBA00022448"/>
    </source>
</evidence>
<keyword evidence="8" id="KW-0256">Endoplasmic reticulum</keyword>
<feature type="binding site" evidence="17">
    <location>
        <position position="196"/>
    </location>
    <ligand>
        <name>FAD</name>
        <dbReference type="ChEBI" id="CHEBI:57692"/>
    </ligand>
</feature>
<feature type="binding site" evidence="17">
    <location>
        <position position="291"/>
    </location>
    <ligand>
        <name>FAD</name>
        <dbReference type="ChEBI" id="CHEBI:57692"/>
    </ligand>
</feature>
<dbReference type="PIRSF" id="PIRSF017205">
    <property type="entry name" value="ERO1"/>
    <property type="match status" value="1"/>
</dbReference>
<evidence type="ECO:0000256" key="2">
    <source>
        <dbReference type="ARBA" id="ARBA00004367"/>
    </source>
</evidence>
<comment type="subunit">
    <text evidence="4">May function both as a monomer and a homodimer.</text>
</comment>
<dbReference type="PANTHER" id="PTHR12613">
    <property type="entry name" value="ERO1-RELATED"/>
    <property type="match status" value="1"/>
</dbReference>
<keyword evidence="22" id="KW-1185">Reference proteome</keyword>
<dbReference type="GO" id="GO:0016972">
    <property type="term" value="F:thiol oxidase activity"/>
    <property type="evidence" value="ECO:0007669"/>
    <property type="project" value="InterPro"/>
</dbReference>
<dbReference type="GO" id="GO:0034975">
    <property type="term" value="P:protein folding in endoplasmic reticulum"/>
    <property type="evidence" value="ECO:0007669"/>
    <property type="project" value="InterPro"/>
</dbReference>
<evidence type="ECO:0000256" key="7">
    <source>
        <dbReference type="ARBA" id="ARBA00022729"/>
    </source>
</evidence>
<dbReference type="AlphaFoldDB" id="A0A420HEU0"/>
<dbReference type="Pfam" id="PF04137">
    <property type="entry name" value="ERO1"/>
    <property type="match status" value="1"/>
</dbReference>
<dbReference type="SUPFAM" id="SSF110019">
    <property type="entry name" value="ERO1-like"/>
    <property type="match status" value="1"/>
</dbReference>
<evidence type="ECO:0000313" key="22">
    <source>
        <dbReference type="Proteomes" id="UP000283383"/>
    </source>
</evidence>
<keyword evidence="11" id="KW-0560">Oxidoreductase</keyword>
<feature type="active site" description="Nucleophile" evidence="16">
    <location>
        <position position="420"/>
    </location>
</feature>
<accession>A0A420HEU0</accession>
<organism evidence="21 22">
    <name type="scientific">Golovinomyces cichoracearum</name>
    <dbReference type="NCBI Taxonomy" id="62708"/>
    <lineage>
        <taxon>Eukaryota</taxon>
        <taxon>Fungi</taxon>
        <taxon>Dikarya</taxon>
        <taxon>Ascomycota</taxon>
        <taxon>Pezizomycotina</taxon>
        <taxon>Leotiomycetes</taxon>
        <taxon>Erysiphales</taxon>
        <taxon>Erysiphaceae</taxon>
        <taxon>Golovinomyces</taxon>
    </lineage>
</organism>
<protein>
    <submittedName>
        <fullName evidence="21">Endoplasmic reticulum oxidoreductin-1</fullName>
    </submittedName>
</protein>
<evidence type="ECO:0000256" key="8">
    <source>
        <dbReference type="ARBA" id="ARBA00022824"/>
    </source>
</evidence>
<evidence type="ECO:0000256" key="19">
    <source>
        <dbReference type="SAM" id="MobiDB-lite"/>
    </source>
</evidence>
<dbReference type="InterPro" id="IPR007266">
    <property type="entry name" value="Ero1"/>
</dbReference>
<feature type="chain" id="PRO_5018970643" evidence="20">
    <location>
        <begin position="22"/>
        <end position="568"/>
    </location>
</feature>
<keyword evidence="12" id="KW-0472">Membrane</keyword>
<keyword evidence="14" id="KW-0325">Glycoprotein</keyword>
<evidence type="ECO:0000256" key="14">
    <source>
        <dbReference type="ARBA" id="ARBA00023180"/>
    </source>
</evidence>
<evidence type="ECO:0000256" key="9">
    <source>
        <dbReference type="ARBA" id="ARBA00022827"/>
    </source>
</evidence>
<dbReference type="Proteomes" id="UP000283383">
    <property type="component" value="Unassembled WGS sequence"/>
</dbReference>
<feature type="binding site" evidence="17">
    <location>
        <position position="294"/>
    </location>
    <ligand>
        <name>FAD</name>
        <dbReference type="ChEBI" id="CHEBI:57692"/>
    </ligand>
</feature>
<evidence type="ECO:0000256" key="4">
    <source>
        <dbReference type="ARBA" id="ARBA00011802"/>
    </source>
</evidence>
<dbReference type="GO" id="GO:0015035">
    <property type="term" value="F:protein-disulfide reductase activity"/>
    <property type="evidence" value="ECO:0007669"/>
    <property type="project" value="InterPro"/>
</dbReference>
<evidence type="ECO:0000256" key="18">
    <source>
        <dbReference type="PIRSR" id="PIRSR017205-3"/>
    </source>
</evidence>
<comment type="similarity">
    <text evidence="3">Belongs to the EROs family.</text>
</comment>
<feature type="signal peptide" evidence="20">
    <location>
        <begin position="1"/>
        <end position="21"/>
    </location>
</feature>
<comment type="subcellular location">
    <subcellularLocation>
        <location evidence="2">Endoplasmic reticulum membrane</location>
        <topology evidence="2">Peripheral membrane protein</topology>
        <orientation evidence="2">Lumenal side</orientation>
    </subcellularLocation>
</comment>
<evidence type="ECO:0000256" key="6">
    <source>
        <dbReference type="ARBA" id="ARBA00022630"/>
    </source>
</evidence>
<feature type="disulfide bond" description="Redox-active" evidence="18">
    <location>
        <begin position="99"/>
        <end position="104"/>
    </location>
</feature>
<keyword evidence="6" id="KW-0285">Flavoprotein</keyword>
<evidence type="ECO:0000256" key="3">
    <source>
        <dbReference type="ARBA" id="ARBA00008277"/>
    </source>
</evidence>
<evidence type="ECO:0000256" key="16">
    <source>
        <dbReference type="PIRSR" id="PIRSR017205-1"/>
    </source>
</evidence>
<keyword evidence="13 18" id="KW-1015">Disulfide bond</keyword>
<keyword evidence="7 20" id="KW-0732">Signal</keyword>
<feature type="binding site" evidence="17">
    <location>
        <position position="323"/>
    </location>
    <ligand>
        <name>FAD</name>
        <dbReference type="ChEBI" id="CHEBI:57692"/>
    </ligand>
</feature>
<dbReference type="GO" id="GO:0071949">
    <property type="term" value="F:FAD binding"/>
    <property type="evidence" value="ECO:0007669"/>
    <property type="project" value="InterPro"/>
</dbReference>
<evidence type="ECO:0000256" key="17">
    <source>
        <dbReference type="PIRSR" id="PIRSR017205-2"/>
    </source>
</evidence>
<dbReference type="InterPro" id="IPR037192">
    <property type="entry name" value="ERO1-like_sf"/>
</dbReference>
<comment type="caution">
    <text evidence="21">The sequence shown here is derived from an EMBL/GenBank/DDBJ whole genome shotgun (WGS) entry which is preliminary data.</text>
</comment>